<feature type="domain" description="Reverse transcriptase RNase H-like" evidence="8">
    <location>
        <begin position="155"/>
        <end position="258"/>
    </location>
</feature>
<protein>
    <recommendedName>
        <fullName evidence="12">Reverse transcriptase domain-containing protein</fullName>
    </recommendedName>
</protein>
<evidence type="ECO:0000259" key="7">
    <source>
        <dbReference type="Pfam" id="PF00078"/>
    </source>
</evidence>
<gene>
    <name evidence="10" type="ORF">O0I10_013161</name>
</gene>
<dbReference type="EMBL" id="JARTCD010000277">
    <property type="protein sequence ID" value="KAJ8651340.1"/>
    <property type="molecule type" value="Genomic_DNA"/>
</dbReference>
<dbReference type="Pfam" id="PF17917">
    <property type="entry name" value="RT_RNaseH"/>
    <property type="match status" value="1"/>
</dbReference>
<dbReference type="InterPro" id="IPR041373">
    <property type="entry name" value="RT_RNaseH"/>
</dbReference>
<dbReference type="GO" id="GO:0016787">
    <property type="term" value="F:hydrolase activity"/>
    <property type="evidence" value="ECO:0007669"/>
    <property type="project" value="UniProtKB-KW"/>
</dbReference>
<dbReference type="PANTHER" id="PTHR37984">
    <property type="entry name" value="PROTEIN CBG26694"/>
    <property type="match status" value="1"/>
</dbReference>
<dbReference type="AlphaFoldDB" id="A0AAD7UQN5"/>
<dbReference type="GeneID" id="83220433"/>
<dbReference type="GO" id="GO:0003964">
    <property type="term" value="F:RNA-directed DNA polymerase activity"/>
    <property type="evidence" value="ECO:0007669"/>
    <property type="project" value="UniProtKB-KW"/>
</dbReference>
<reference evidence="10 11" key="1">
    <citation type="submission" date="2023-03" db="EMBL/GenBank/DDBJ databases">
        <title>Genome sequence of Lichtheimia ornata CBS 291.66.</title>
        <authorList>
            <person name="Mohabir J.T."/>
            <person name="Shea T.P."/>
            <person name="Kurbessoian T."/>
            <person name="Berby B."/>
            <person name="Fontaine J."/>
            <person name="Livny J."/>
            <person name="Gnirke A."/>
            <person name="Stajich J.E."/>
            <person name="Cuomo C.A."/>
        </authorList>
    </citation>
    <scope>NUCLEOTIDE SEQUENCE [LARGE SCALE GENOMIC DNA]</scope>
    <source>
        <strain evidence="10">CBS 291.66</strain>
    </source>
</reference>
<feature type="domain" description="Integrase zinc-binding" evidence="9">
    <location>
        <begin position="314"/>
        <end position="369"/>
    </location>
</feature>
<accession>A0AAD7UQN5</accession>
<keyword evidence="11" id="KW-1185">Reference proteome</keyword>
<dbReference type="GO" id="GO:0004519">
    <property type="term" value="F:endonuclease activity"/>
    <property type="evidence" value="ECO:0007669"/>
    <property type="project" value="UniProtKB-KW"/>
</dbReference>
<dbReference type="InterPro" id="IPR041588">
    <property type="entry name" value="Integrase_H2C2"/>
</dbReference>
<dbReference type="FunFam" id="3.30.70.270:FF:000020">
    <property type="entry name" value="Transposon Tf2-6 polyprotein-like Protein"/>
    <property type="match status" value="1"/>
</dbReference>
<proteinExistence type="predicted"/>
<dbReference type="RefSeq" id="XP_058336255.1">
    <property type="nucleotide sequence ID" value="XM_058492980.1"/>
</dbReference>
<name>A0AAD7UQN5_9FUNG</name>
<dbReference type="InterPro" id="IPR050951">
    <property type="entry name" value="Retrovirus_Pol_polyprotein"/>
</dbReference>
<keyword evidence="1" id="KW-0808">Transferase</keyword>
<sequence>MNIVFQDMQEHVLCFGDDIIIFSKDMHTHTAHVAQAIEDLTQVNLILNPDKCHFAQKAVYLLGFCVLAERVTLDRRKVANIATWPVPQTGKDIQRFLGVVNYFREHIPNISSITAALDGFRHAGNITHLWTTAHSNAFVTLQEILKRAPLVRYPDLRHPFSVATDASNVGIGAVLYQVINGETHHIAFMARVLSKSERNYSTTKRELLAIVYALDKFHKYLWGNHFTLYTDHRALTYLHTQRVANPMMINWLDLLLQYNFDIIHLPGLDNILPDQLSRLFPSGKELEEGIESNIVTRAIDVQNAEDDLQDMIQPPEEERQHILEQQHLFGHFGANAMVQALHSNGIHWPNINKEAADTVKKCTECQKFNIVKKDTTHLDLYMHSSQQTTGQ</sequence>
<evidence type="ECO:0000259" key="9">
    <source>
        <dbReference type="Pfam" id="PF17921"/>
    </source>
</evidence>
<evidence type="ECO:0000256" key="4">
    <source>
        <dbReference type="ARBA" id="ARBA00022759"/>
    </source>
</evidence>
<organism evidence="10 11">
    <name type="scientific">Lichtheimia ornata</name>
    <dbReference type="NCBI Taxonomy" id="688661"/>
    <lineage>
        <taxon>Eukaryota</taxon>
        <taxon>Fungi</taxon>
        <taxon>Fungi incertae sedis</taxon>
        <taxon>Mucoromycota</taxon>
        <taxon>Mucoromycotina</taxon>
        <taxon>Mucoromycetes</taxon>
        <taxon>Mucorales</taxon>
        <taxon>Lichtheimiaceae</taxon>
        <taxon>Lichtheimia</taxon>
    </lineage>
</organism>
<keyword evidence="6" id="KW-0695">RNA-directed DNA polymerase</keyword>
<dbReference type="FunFam" id="3.10.20.370:FF:000001">
    <property type="entry name" value="Retrovirus-related Pol polyprotein from transposon 17.6-like protein"/>
    <property type="match status" value="1"/>
</dbReference>
<keyword evidence="2" id="KW-0548">Nucleotidyltransferase</keyword>
<dbReference type="Gene3D" id="3.30.70.270">
    <property type="match status" value="2"/>
</dbReference>
<evidence type="ECO:0000259" key="8">
    <source>
        <dbReference type="Pfam" id="PF17917"/>
    </source>
</evidence>
<keyword evidence="5" id="KW-0378">Hydrolase</keyword>
<evidence type="ECO:0000313" key="11">
    <source>
        <dbReference type="Proteomes" id="UP001234581"/>
    </source>
</evidence>
<dbReference type="InterPro" id="IPR043502">
    <property type="entry name" value="DNA/RNA_pol_sf"/>
</dbReference>
<dbReference type="CDD" id="cd09274">
    <property type="entry name" value="RNase_HI_RT_Ty3"/>
    <property type="match status" value="1"/>
</dbReference>
<evidence type="ECO:0000256" key="5">
    <source>
        <dbReference type="ARBA" id="ARBA00022801"/>
    </source>
</evidence>
<keyword evidence="3" id="KW-0540">Nuclease</keyword>
<comment type="caution">
    <text evidence="10">The sequence shown here is derived from an EMBL/GenBank/DDBJ whole genome shotgun (WGS) entry which is preliminary data.</text>
</comment>
<keyword evidence="4" id="KW-0255">Endonuclease</keyword>
<evidence type="ECO:0008006" key="12">
    <source>
        <dbReference type="Google" id="ProtNLM"/>
    </source>
</evidence>
<evidence type="ECO:0000256" key="2">
    <source>
        <dbReference type="ARBA" id="ARBA00022695"/>
    </source>
</evidence>
<evidence type="ECO:0000256" key="6">
    <source>
        <dbReference type="ARBA" id="ARBA00022918"/>
    </source>
</evidence>
<dbReference type="SUPFAM" id="SSF56672">
    <property type="entry name" value="DNA/RNA polymerases"/>
    <property type="match status" value="1"/>
</dbReference>
<dbReference type="Gene3D" id="1.10.340.70">
    <property type="match status" value="1"/>
</dbReference>
<dbReference type="InterPro" id="IPR043128">
    <property type="entry name" value="Rev_trsase/Diguanyl_cyclase"/>
</dbReference>
<evidence type="ECO:0000256" key="3">
    <source>
        <dbReference type="ARBA" id="ARBA00022722"/>
    </source>
</evidence>
<dbReference type="Proteomes" id="UP001234581">
    <property type="component" value="Unassembled WGS sequence"/>
</dbReference>
<dbReference type="PANTHER" id="PTHR37984:SF5">
    <property type="entry name" value="PROTEIN NYNRIN-LIKE"/>
    <property type="match status" value="1"/>
</dbReference>
<evidence type="ECO:0000313" key="10">
    <source>
        <dbReference type="EMBL" id="KAJ8651340.1"/>
    </source>
</evidence>
<dbReference type="Pfam" id="PF00078">
    <property type="entry name" value="RVT_1"/>
    <property type="match status" value="1"/>
</dbReference>
<dbReference type="Pfam" id="PF17921">
    <property type="entry name" value="Integrase_H2C2"/>
    <property type="match status" value="1"/>
</dbReference>
<evidence type="ECO:0000256" key="1">
    <source>
        <dbReference type="ARBA" id="ARBA00022679"/>
    </source>
</evidence>
<dbReference type="InterPro" id="IPR000477">
    <property type="entry name" value="RT_dom"/>
</dbReference>
<feature type="domain" description="Reverse transcriptase" evidence="7">
    <location>
        <begin position="1"/>
        <end position="64"/>
    </location>
</feature>